<keyword evidence="1" id="KW-1133">Transmembrane helix</keyword>
<gene>
    <name evidence="3" type="ORF">CA13_46970</name>
</gene>
<dbReference type="Pfam" id="PF07811">
    <property type="entry name" value="TadE"/>
    <property type="match status" value="1"/>
</dbReference>
<dbReference type="EMBL" id="SJPJ01000001">
    <property type="protein sequence ID" value="TWT83232.1"/>
    <property type="molecule type" value="Genomic_DNA"/>
</dbReference>
<feature type="transmembrane region" description="Helical" evidence="1">
    <location>
        <begin position="12"/>
        <end position="37"/>
    </location>
</feature>
<dbReference type="RefSeq" id="WP_146400256.1">
    <property type="nucleotide sequence ID" value="NZ_SJPJ01000001.1"/>
</dbReference>
<feature type="domain" description="TadE-like" evidence="2">
    <location>
        <begin position="18"/>
        <end position="58"/>
    </location>
</feature>
<evidence type="ECO:0000259" key="2">
    <source>
        <dbReference type="Pfam" id="PF07811"/>
    </source>
</evidence>
<accession>A0A5C5Z7C2</accession>
<organism evidence="3 4">
    <name type="scientific">Novipirellula herctigrandis</name>
    <dbReference type="NCBI Taxonomy" id="2527986"/>
    <lineage>
        <taxon>Bacteria</taxon>
        <taxon>Pseudomonadati</taxon>
        <taxon>Planctomycetota</taxon>
        <taxon>Planctomycetia</taxon>
        <taxon>Pirellulales</taxon>
        <taxon>Pirellulaceae</taxon>
        <taxon>Novipirellula</taxon>
    </lineage>
</organism>
<dbReference type="Proteomes" id="UP000315010">
    <property type="component" value="Unassembled WGS sequence"/>
</dbReference>
<comment type="caution">
    <text evidence="3">The sequence shown here is derived from an EMBL/GenBank/DDBJ whole genome shotgun (WGS) entry which is preliminary data.</text>
</comment>
<dbReference type="OrthoDB" id="280645at2"/>
<evidence type="ECO:0000256" key="1">
    <source>
        <dbReference type="SAM" id="Phobius"/>
    </source>
</evidence>
<keyword evidence="4" id="KW-1185">Reference proteome</keyword>
<proteinExistence type="predicted"/>
<evidence type="ECO:0000313" key="3">
    <source>
        <dbReference type="EMBL" id="TWT83232.1"/>
    </source>
</evidence>
<sequence length="144" mass="15816">MAFQRKWPRNKLLRRAIAAVEFAVILPPVVMLLMVSIEVARAFTVQHALQEASMNGCRIYSLDDMTQQDAIDMANLSLDEAGIEGYTIEFAPETKEEILADLDPVTVTVSVPYNQVGLGIQWFLGNSTLSAAVTLPAVAPRQNP</sequence>
<keyword evidence="1" id="KW-0812">Transmembrane</keyword>
<dbReference type="AlphaFoldDB" id="A0A5C5Z7C2"/>
<evidence type="ECO:0000313" key="4">
    <source>
        <dbReference type="Proteomes" id="UP000315010"/>
    </source>
</evidence>
<protein>
    <submittedName>
        <fullName evidence="3">TadE-like protein</fullName>
    </submittedName>
</protein>
<reference evidence="3 4" key="1">
    <citation type="submission" date="2019-02" db="EMBL/GenBank/DDBJ databases">
        <title>Deep-cultivation of Planctomycetes and their phenomic and genomic characterization uncovers novel biology.</title>
        <authorList>
            <person name="Wiegand S."/>
            <person name="Jogler M."/>
            <person name="Boedeker C."/>
            <person name="Pinto D."/>
            <person name="Vollmers J."/>
            <person name="Rivas-Marin E."/>
            <person name="Kohn T."/>
            <person name="Peeters S.H."/>
            <person name="Heuer A."/>
            <person name="Rast P."/>
            <person name="Oberbeckmann S."/>
            <person name="Bunk B."/>
            <person name="Jeske O."/>
            <person name="Meyerdierks A."/>
            <person name="Storesund J.E."/>
            <person name="Kallscheuer N."/>
            <person name="Luecker S."/>
            <person name="Lage O.M."/>
            <person name="Pohl T."/>
            <person name="Merkel B.J."/>
            <person name="Hornburger P."/>
            <person name="Mueller R.-W."/>
            <person name="Bruemmer F."/>
            <person name="Labrenz M."/>
            <person name="Spormann A.M."/>
            <person name="Op Den Camp H."/>
            <person name="Overmann J."/>
            <person name="Amann R."/>
            <person name="Jetten M.S.M."/>
            <person name="Mascher T."/>
            <person name="Medema M.H."/>
            <person name="Devos D.P."/>
            <person name="Kaster A.-K."/>
            <person name="Ovreas L."/>
            <person name="Rohde M."/>
            <person name="Galperin M.Y."/>
            <person name="Jogler C."/>
        </authorList>
    </citation>
    <scope>NUCLEOTIDE SEQUENCE [LARGE SCALE GENOMIC DNA]</scope>
    <source>
        <strain evidence="3 4">CA13</strain>
    </source>
</reference>
<name>A0A5C5Z7C2_9BACT</name>
<dbReference type="InterPro" id="IPR012495">
    <property type="entry name" value="TadE-like_dom"/>
</dbReference>
<keyword evidence="1" id="KW-0472">Membrane</keyword>